<accession>A0AA95JGE0</accession>
<reference evidence="1" key="1">
    <citation type="submission" date="2023-03" db="EMBL/GenBank/DDBJ databases">
        <title>Andean soil-derived lignocellulolytic bacterial consortium as a source of novel taxa and putative plastic-active enzymes.</title>
        <authorList>
            <person name="Diaz-Garcia L."/>
            <person name="Chuvochina M."/>
            <person name="Feuerriegel G."/>
            <person name="Bunk B."/>
            <person name="Sproer C."/>
            <person name="Streit W.R."/>
            <person name="Rodriguez L.M."/>
            <person name="Overmann J."/>
            <person name="Jimenez D.J."/>
        </authorList>
    </citation>
    <scope>NUCLEOTIDE SEQUENCE</scope>
    <source>
        <strain evidence="1">MAG 2441</strain>
    </source>
</reference>
<dbReference type="AlphaFoldDB" id="A0AA95JGE0"/>
<organism evidence="1 2">
    <name type="scientific">Candidatus Cohnella colombiensis</name>
    <dbReference type="NCBI Taxonomy" id="3121368"/>
    <lineage>
        <taxon>Bacteria</taxon>
        <taxon>Bacillati</taxon>
        <taxon>Bacillota</taxon>
        <taxon>Bacilli</taxon>
        <taxon>Bacillales</taxon>
        <taxon>Paenibacillaceae</taxon>
        <taxon>Cohnella</taxon>
    </lineage>
</organism>
<protein>
    <submittedName>
        <fullName evidence="1">Uncharacterized protein</fullName>
    </submittedName>
</protein>
<gene>
    <name evidence="1" type="ORF">P0Y55_01790</name>
</gene>
<keyword evidence="2" id="KW-1185">Reference proteome</keyword>
<dbReference type="EMBL" id="CP119317">
    <property type="protein sequence ID" value="WEK54835.1"/>
    <property type="molecule type" value="Genomic_DNA"/>
</dbReference>
<evidence type="ECO:0000313" key="1">
    <source>
        <dbReference type="EMBL" id="WEK54835.1"/>
    </source>
</evidence>
<sequence>MLKVGDYVVDTRDGSKGTIMEVQGNLYHIVWEDHFSSWEYGNTLRKQEAHPS</sequence>
<dbReference type="Proteomes" id="UP001178662">
    <property type="component" value="Chromosome"/>
</dbReference>
<proteinExistence type="predicted"/>
<evidence type="ECO:0000313" key="2">
    <source>
        <dbReference type="Proteomes" id="UP001178662"/>
    </source>
</evidence>
<name>A0AA95JGE0_9BACL</name>